<evidence type="ECO:0000256" key="3">
    <source>
        <dbReference type="ARBA" id="ARBA00011738"/>
    </source>
</evidence>
<dbReference type="InterPro" id="IPR036565">
    <property type="entry name" value="Mur-like_cat_sf"/>
</dbReference>
<evidence type="ECO:0000256" key="6">
    <source>
        <dbReference type="ARBA" id="ARBA00022036"/>
    </source>
</evidence>
<dbReference type="PANTHER" id="PTHR23135">
    <property type="entry name" value="MUR LIGASE FAMILY MEMBER"/>
    <property type="match status" value="1"/>
</dbReference>
<evidence type="ECO:0000313" key="18">
    <source>
        <dbReference type="Proteomes" id="UP001232063"/>
    </source>
</evidence>
<protein>
    <recommendedName>
        <fullName evidence="6">Cyanophycin synthetase</fullName>
        <ecNumber evidence="5">6.3.2.29</ecNumber>
        <ecNumber evidence="4">6.3.2.30</ecNumber>
    </recommendedName>
    <alternativeName>
        <fullName evidence="10">Cyanophycin synthase</fullName>
    </alternativeName>
</protein>
<keyword evidence="8 13" id="KW-0547">Nucleotide-binding</keyword>
<evidence type="ECO:0000313" key="17">
    <source>
        <dbReference type="EMBL" id="MDJ1506165.1"/>
    </source>
</evidence>
<comment type="catalytic activity">
    <reaction evidence="11">
        <text>[L-4-(L-arginin-2-N-yl)aspartate](n)-L-aspartate + L-arginine + ATP = [L-4-(L-arginin-2-N-yl)aspartate](n+1) + ADP + phosphate + H(+)</text>
        <dbReference type="Rhea" id="RHEA:23888"/>
        <dbReference type="Rhea" id="RHEA-COMP:13732"/>
        <dbReference type="Rhea" id="RHEA-COMP:13733"/>
        <dbReference type="ChEBI" id="CHEBI:15378"/>
        <dbReference type="ChEBI" id="CHEBI:30616"/>
        <dbReference type="ChEBI" id="CHEBI:32682"/>
        <dbReference type="ChEBI" id="CHEBI:43474"/>
        <dbReference type="ChEBI" id="CHEBI:137986"/>
        <dbReference type="ChEBI" id="CHEBI:137990"/>
        <dbReference type="ChEBI" id="CHEBI:456216"/>
        <dbReference type="EC" id="6.3.2.30"/>
    </reaction>
</comment>
<evidence type="ECO:0000259" key="16">
    <source>
        <dbReference type="PROSITE" id="PS50975"/>
    </source>
</evidence>
<dbReference type="Pfam" id="PF18921">
    <property type="entry name" value="Cyanophycin_syn"/>
    <property type="match status" value="1"/>
</dbReference>
<dbReference type="PROSITE" id="PS50975">
    <property type="entry name" value="ATP_GRASP"/>
    <property type="match status" value="1"/>
</dbReference>
<dbReference type="Proteomes" id="UP001232063">
    <property type="component" value="Unassembled WGS sequence"/>
</dbReference>
<dbReference type="SUPFAM" id="SSF53244">
    <property type="entry name" value="MurD-like peptide ligases, peptide-binding domain"/>
    <property type="match status" value="1"/>
</dbReference>
<dbReference type="Gene3D" id="3.30.470.20">
    <property type="entry name" value="ATP-grasp fold, B domain"/>
    <property type="match status" value="2"/>
</dbReference>
<feature type="coiled-coil region" evidence="14">
    <location>
        <begin position="847"/>
        <end position="874"/>
    </location>
</feature>
<gene>
    <name evidence="17" type="primary">cphA</name>
    <name evidence="17" type="ORF">QNI22_36230</name>
</gene>
<dbReference type="InterPro" id="IPR044019">
    <property type="entry name" value="Cyanophycin_syn_N"/>
</dbReference>
<dbReference type="AlphaFoldDB" id="A0AAE3RAF7"/>
<dbReference type="InterPro" id="IPR013651">
    <property type="entry name" value="ATP-grasp_RimK-type"/>
</dbReference>
<comment type="similarity">
    <text evidence="2">In the C-terminal section; belongs to the MurCDEF family.</text>
</comment>
<dbReference type="PANTHER" id="PTHR23135:SF18">
    <property type="entry name" value="CYANOPHYCIN SYNTHETASE"/>
    <property type="match status" value="1"/>
</dbReference>
<dbReference type="InterPro" id="IPR036615">
    <property type="entry name" value="Mur_ligase_C_dom_sf"/>
</dbReference>
<comment type="caution">
    <text evidence="17">The sequence shown here is derived from an EMBL/GenBank/DDBJ whole genome shotgun (WGS) entry which is preliminary data.</text>
</comment>
<dbReference type="Pfam" id="PF02875">
    <property type="entry name" value="Mur_ligase_C"/>
    <property type="match status" value="1"/>
</dbReference>
<dbReference type="Gene3D" id="3.90.190.20">
    <property type="entry name" value="Mur ligase, C-terminal domain"/>
    <property type="match status" value="1"/>
</dbReference>
<dbReference type="Gene3D" id="3.40.1190.10">
    <property type="entry name" value="Mur-like, catalytic domain"/>
    <property type="match status" value="1"/>
</dbReference>
<dbReference type="GO" id="GO:0071160">
    <property type="term" value="F:cyanophycin synthetase activity (L-aspartate-adding)"/>
    <property type="evidence" value="ECO:0007669"/>
    <property type="project" value="UniProtKB-EC"/>
</dbReference>
<evidence type="ECO:0000256" key="1">
    <source>
        <dbReference type="ARBA" id="ARBA00003184"/>
    </source>
</evidence>
<keyword evidence="14" id="KW-0175">Coiled coil</keyword>
<dbReference type="GO" id="GO:0071161">
    <property type="term" value="F:cyanophycin synthetase activity (L-arginine-adding)"/>
    <property type="evidence" value="ECO:0007669"/>
    <property type="project" value="UniProtKB-EC"/>
</dbReference>
<dbReference type="SUPFAM" id="SSF56059">
    <property type="entry name" value="Glutathione synthetase ATP-binding domain-like"/>
    <property type="match status" value="1"/>
</dbReference>
<keyword evidence="18" id="KW-1185">Reference proteome</keyword>
<dbReference type="EC" id="6.3.2.30" evidence="4"/>
<dbReference type="Pfam" id="PF08245">
    <property type="entry name" value="Mur_ligase_M"/>
    <property type="match status" value="1"/>
</dbReference>
<dbReference type="NCBIfam" id="TIGR02068">
    <property type="entry name" value="cya_phycin_syn"/>
    <property type="match status" value="1"/>
</dbReference>
<organism evidence="17 18">
    <name type="scientific">Xanthocytophaga agilis</name>
    <dbReference type="NCBI Taxonomy" id="3048010"/>
    <lineage>
        <taxon>Bacteria</taxon>
        <taxon>Pseudomonadati</taxon>
        <taxon>Bacteroidota</taxon>
        <taxon>Cytophagia</taxon>
        <taxon>Cytophagales</taxon>
        <taxon>Rhodocytophagaceae</taxon>
        <taxon>Xanthocytophaga</taxon>
    </lineage>
</organism>
<feature type="domain" description="ATP-grasp" evidence="16">
    <location>
        <begin position="221"/>
        <end position="474"/>
    </location>
</feature>
<dbReference type="GO" id="GO:0004326">
    <property type="term" value="F:tetrahydrofolylpolyglutamate synthase activity"/>
    <property type="evidence" value="ECO:0007669"/>
    <property type="project" value="InterPro"/>
</dbReference>
<accession>A0AAE3RAF7</accession>
<proteinExistence type="inferred from homology"/>
<dbReference type="InterPro" id="IPR013221">
    <property type="entry name" value="Mur_ligase_cen"/>
</dbReference>
<name>A0AAE3RAF7_9BACT</name>
<evidence type="ECO:0000256" key="5">
    <source>
        <dbReference type="ARBA" id="ARBA00013005"/>
    </source>
</evidence>
<dbReference type="NCBIfam" id="NF010623">
    <property type="entry name" value="PRK14016.1"/>
    <property type="match status" value="1"/>
</dbReference>
<evidence type="ECO:0000256" key="11">
    <source>
        <dbReference type="ARBA" id="ARBA00048094"/>
    </source>
</evidence>
<dbReference type="InterPro" id="IPR011810">
    <property type="entry name" value="Cya_phycin_syn"/>
</dbReference>
<keyword evidence="9 13" id="KW-0067">ATP-binding</keyword>
<dbReference type="InterPro" id="IPR018109">
    <property type="entry name" value="Folylpolyglutamate_synth_CS"/>
</dbReference>
<dbReference type="EC" id="6.3.2.29" evidence="5"/>
<evidence type="ECO:0000256" key="14">
    <source>
        <dbReference type="SAM" id="Coils"/>
    </source>
</evidence>
<feature type="compositionally biased region" description="Polar residues" evidence="15">
    <location>
        <begin position="883"/>
        <end position="895"/>
    </location>
</feature>
<dbReference type="Pfam" id="PF08443">
    <property type="entry name" value="RimK"/>
    <property type="match status" value="1"/>
</dbReference>
<evidence type="ECO:0000256" key="12">
    <source>
        <dbReference type="ARBA" id="ARBA00048425"/>
    </source>
</evidence>
<evidence type="ECO:0000256" key="10">
    <source>
        <dbReference type="ARBA" id="ARBA00031353"/>
    </source>
</evidence>
<feature type="region of interest" description="Disordered" evidence="15">
    <location>
        <begin position="883"/>
        <end position="906"/>
    </location>
</feature>
<dbReference type="PROSITE" id="PS01011">
    <property type="entry name" value="FOLYLPOLYGLU_SYNT_1"/>
    <property type="match status" value="1"/>
</dbReference>
<evidence type="ECO:0000256" key="9">
    <source>
        <dbReference type="ARBA" id="ARBA00022840"/>
    </source>
</evidence>
<evidence type="ECO:0000256" key="4">
    <source>
        <dbReference type="ARBA" id="ARBA00012968"/>
    </source>
</evidence>
<comment type="catalytic activity">
    <reaction evidence="12">
        <text>[L-4-(L-arginin-2-N-yl)aspartate](n) + L-aspartate + ATP = [L-4-(L-arginin-2-N-yl)aspartate](n)-L-aspartate + ADP + phosphate + H(+)</text>
        <dbReference type="Rhea" id="RHEA:13277"/>
        <dbReference type="Rhea" id="RHEA-COMP:13728"/>
        <dbReference type="Rhea" id="RHEA-COMP:13733"/>
        <dbReference type="ChEBI" id="CHEBI:15378"/>
        <dbReference type="ChEBI" id="CHEBI:29991"/>
        <dbReference type="ChEBI" id="CHEBI:30616"/>
        <dbReference type="ChEBI" id="CHEBI:43474"/>
        <dbReference type="ChEBI" id="CHEBI:137986"/>
        <dbReference type="ChEBI" id="CHEBI:137990"/>
        <dbReference type="ChEBI" id="CHEBI:456216"/>
        <dbReference type="EC" id="6.3.2.29"/>
    </reaction>
</comment>
<comment type="subunit">
    <text evidence="3">Homodimer.</text>
</comment>
<keyword evidence="7 17" id="KW-0436">Ligase</keyword>
<dbReference type="EMBL" id="JASJOU010000020">
    <property type="protein sequence ID" value="MDJ1506165.1"/>
    <property type="molecule type" value="Genomic_DNA"/>
</dbReference>
<dbReference type="InterPro" id="IPR011761">
    <property type="entry name" value="ATP-grasp"/>
</dbReference>
<evidence type="ECO:0000256" key="7">
    <source>
        <dbReference type="ARBA" id="ARBA00022598"/>
    </source>
</evidence>
<dbReference type="GO" id="GO:0046872">
    <property type="term" value="F:metal ion binding"/>
    <property type="evidence" value="ECO:0007669"/>
    <property type="project" value="InterPro"/>
</dbReference>
<evidence type="ECO:0000256" key="15">
    <source>
        <dbReference type="SAM" id="MobiDB-lite"/>
    </source>
</evidence>
<evidence type="ECO:0000256" key="8">
    <source>
        <dbReference type="ARBA" id="ARBA00022741"/>
    </source>
</evidence>
<dbReference type="RefSeq" id="WP_314518945.1">
    <property type="nucleotide sequence ID" value="NZ_JASJOU010000020.1"/>
</dbReference>
<dbReference type="GO" id="GO:0005524">
    <property type="term" value="F:ATP binding"/>
    <property type="evidence" value="ECO:0007669"/>
    <property type="project" value="UniProtKB-UniRule"/>
</dbReference>
<comment type="function">
    <text evidence="1">Catalyzes the ATP-dependent polymerization of arginine and aspartate to multi-L-arginyl-poly-L-aspartic acid (cyanophycin; a water-insoluble reserve polymer).</text>
</comment>
<dbReference type="SUPFAM" id="SSF53623">
    <property type="entry name" value="MurD-like peptide ligases, catalytic domain"/>
    <property type="match status" value="1"/>
</dbReference>
<sequence>MKVLETKVMRGPNYWSAYRQKLIVMKLDLEELEYYPTHTIDGFSERIETQIPSLIEHRCSENHRGGFFKRVYDGTWMGHVIEHIALELQNLAGMPCGFGRTRGTGKIGVYYVVFSYEIEEAGLYAATAAVRIAEALAKNTAFTLEDDIRELVRIKQDHQLGPSTLSIVQEAETRKIPYQVLDDGSEIIFGQGSRQKRIQATIAQTTSNMGVELAADKEQTKQVLDKAGIPVAYGVTIRKEPQLQAAIEEMGFPLVIKPLDGNHGRGVTTGIRLLEQAWEAFSLAKRISDTVIVERFIQGEDYRFLVINYKLVAVARRTPPFIIGNGIQSILQLIDELNTDPRRGEGHEKVLTSVKIDQATVSILNEKGYTLETILPSGETLFLKRTANLSTGGTATDVTDQVHPHNVFMAERIARLMGLDICGIDIVTQSIEQPITTATGAVIEVNAAPGFRMHLSPTEGLPRNVAAPVINMLFPKNIQARIPIIAVTGTNGKTTTTRLIAHMISQTGQTVGYTTTEGIYIQGHLIQKGDCTGPKSARMILTDPSVDVAVLECARGGILRSGLGFDRCTISIITNVSEDHLGLNGIETLEEMARVKSVVARSTANDGYSILNADDDLVYEMASDVDCDVAFFSINPTNQRIIRHCAEGGLAAIIEEGYLTICQGQWKTRIANVASIPLTLDGKASCMIKNILPATLAGFIQGLSPLALQQALHSFVPSPDNTPGRMNLFTFPDSTVMIDYAHNKGGMQELQHFMGKVEASVKIGIIAGVGDRRADDIRTMGKLAAQIFDQIIIRLDKDLRGRDPEEIISLLEEGIGEHNAQTWVKVIPDEKDAVNYALDMAPSKAFITVLAEEIEELTAHLKQLSQQKEQSLDIPDALVAEDSSATRASQQTQGKTYHPFVLSKAS</sequence>
<evidence type="ECO:0000256" key="2">
    <source>
        <dbReference type="ARBA" id="ARBA00009060"/>
    </source>
</evidence>
<reference evidence="17" key="1">
    <citation type="submission" date="2023-05" db="EMBL/GenBank/DDBJ databases">
        <authorList>
            <person name="Zhang X."/>
        </authorList>
    </citation>
    <scope>NUCLEOTIDE SEQUENCE</scope>
    <source>
        <strain evidence="17">BD1B2-1</strain>
    </source>
</reference>
<evidence type="ECO:0000256" key="13">
    <source>
        <dbReference type="PROSITE-ProRule" id="PRU00409"/>
    </source>
</evidence>
<dbReference type="InterPro" id="IPR004101">
    <property type="entry name" value="Mur_ligase_C"/>
</dbReference>